<comment type="caution">
    <text evidence="1">The sequence shown here is derived from an EMBL/GenBank/DDBJ whole genome shotgun (WGS) entry which is preliminary data.</text>
</comment>
<evidence type="ECO:0000313" key="2">
    <source>
        <dbReference type="Proteomes" id="UP001386955"/>
    </source>
</evidence>
<reference evidence="1 2" key="1">
    <citation type="submission" date="2024-01" db="EMBL/GenBank/DDBJ databases">
        <title>The genomes of 5 underutilized Papilionoideae crops provide insights into root nodulation and disease resistanc.</title>
        <authorList>
            <person name="Jiang F."/>
        </authorList>
    </citation>
    <scope>NUCLEOTIDE SEQUENCE [LARGE SCALE GENOMIC DNA]</scope>
    <source>
        <strain evidence="1">DUOXIRENSHENG_FW03</strain>
        <tissue evidence="1">Leaves</tissue>
    </source>
</reference>
<dbReference type="Proteomes" id="UP001386955">
    <property type="component" value="Unassembled WGS sequence"/>
</dbReference>
<dbReference type="AlphaFoldDB" id="A0AAN9XLH2"/>
<name>A0AAN9XLH2_PSOTE</name>
<gene>
    <name evidence="1" type="ORF">VNO78_18409</name>
</gene>
<proteinExistence type="predicted"/>
<organism evidence="1 2">
    <name type="scientific">Psophocarpus tetragonolobus</name>
    <name type="common">Winged bean</name>
    <name type="synonym">Dolichos tetragonolobus</name>
    <dbReference type="NCBI Taxonomy" id="3891"/>
    <lineage>
        <taxon>Eukaryota</taxon>
        <taxon>Viridiplantae</taxon>
        <taxon>Streptophyta</taxon>
        <taxon>Embryophyta</taxon>
        <taxon>Tracheophyta</taxon>
        <taxon>Spermatophyta</taxon>
        <taxon>Magnoliopsida</taxon>
        <taxon>eudicotyledons</taxon>
        <taxon>Gunneridae</taxon>
        <taxon>Pentapetalae</taxon>
        <taxon>rosids</taxon>
        <taxon>fabids</taxon>
        <taxon>Fabales</taxon>
        <taxon>Fabaceae</taxon>
        <taxon>Papilionoideae</taxon>
        <taxon>50 kb inversion clade</taxon>
        <taxon>NPAAA clade</taxon>
        <taxon>indigoferoid/millettioid clade</taxon>
        <taxon>Phaseoleae</taxon>
        <taxon>Psophocarpus</taxon>
    </lineage>
</organism>
<accession>A0AAN9XLH2</accession>
<protein>
    <submittedName>
        <fullName evidence="1">Uncharacterized protein</fullName>
    </submittedName>
</protein>
<dbReference type="EMBL" id="JAYMYS010000004">
    <property type="protein sequence ID" value="KAK7397242.1"/>
    <property type="molecule type" value="Genomic_DNA"/>
</dbReference>
<keyword evidence="2" id="KW-1185">Reference proteome</keyword>
<evidence type="ECO:0000313" key="1">
    <source>
        <dbReference type="EMBL" id="KAK7397242.1"/>
    </source>
</evidence>
<sequence length="210" mass="22209">MLKKIARSGKIDVSKTSKPGVGAGKKLGSIASINRLSGGRSHGGVVTTVAITPAARVRATIGVVFVANAATMAGAAITKPRGELIFGDPRNVCSVAYMKTATSFMELPPRQLNDDHGDGQIRPRVGPIDMGKVEFYERIPSSHCGELMEVTGCASLLAEKDNAKQHGKDLSSLGALLSSIVHEFHVLELPGCWSSGVYPPHNGHHEGVRY</sequence>